<dbReference type="HAMAP" id="MF_01808">
    <property type="entry name" value="Recomb_XerC_XerD"/>
    <property type="match status" value="1"/>
</dbReference>
<dbReference type="GO" id="GO:0003677">
    <property type="term" value="F:DNA binding"/>
    <property type="evidence" value="ECO:0007669"/>
    <property type="project" value="UniProtKB-UniRule"/>
</dbReference>
<dbReference type="InterPro" id="IPR050090">
    <property type="entry name" value="Tyrosine_recombinase_XerCD"/>
</dbReference>
<dbReference type="SUPFAM" id="SSF56349">
    <property type="entry name" value="DNA breaking-rejoining enzymes"/>
    <property type="match status" value="1"/>
</dbReference>
<keyword evidence="6 9" id="KW-0238">DNA-binding</keyword>
<keyword evidence="5 9" id="KW-0229">DNA integration</keyword>
<dbReference type="PROSITE" id="PS51898">
    <property type="entry name" value="TYR_RECOMBINASE"/>
    <property type="match status" value="1"/>
</dbReference>
<dbReference type="CDD" id="cd00798">
    <property type="entry name" value="INT_XerDC_C"/>
    <property type="match status" value="1"/>
</dbReference>
<dbReference type="InterPro" id="IPR002104">
    <property type="entry name" value="Integrase_catalytic"/>
</dbReference>
<comment type="similarity">
    <text evidence="9">Belongs to the 'phage' integrase family. XerC subfamily.</text>
</comment>
<feature type="active site" evidence="9">
    <location>
        <position position="146"/>
    </location>
</feature>
<gene>
    <name evidence="9" type="primary">xerC</name>
    <name evidence="12" type="ORF">DMP08_06925</name>
</gene>
<dbReference type="GO" id="GO:0005737">
    <property type="term" value="C:cytoplasm"/>
    <property type="evidence" value="ECO:0007669"/>
    <property type="project" value="UniProtKB-SubCell"/>
</dbReference>
<dbReference type="InterPro" id="IPR013762">
    <property type="entry name" value="Integrase-like_cat_sf"/>
</dbReference>
<dbReference type="InterPro" id="IPR011010">
    <property type="entry name" value="DNA_brk_join_enz"/>
</dbReference>
<evidence type="ECO:0000259" key="10">
    <source>
        <dbReference type="PROSITE" id="PS51898"/>
    </source>
</evidence>
<dbReference type="GO" id="GO:0009037">
    <property type="term" value="F:tyrosine-based site-specific recombinase activity"/>
    <property type="evidence" value="ECO:0007669"/>
    <property type="project" value="UniProtKB-UniRule"/>
</dbReference>
<dbReference type="GO" id="GO:0051301">
    <property type="term" value="P:cell division"/>
    <property type="evidence" value="ECO:0007669"/>
    <property type="project" value="UniProtKB-KW"/>
</dbReference>
<sequence>MDELVREYLAHLRIERGSSPLTVSAYASDLRDFATFLNACGVKGVGDVQRETIVAYEADLFGREYAAATVDRHVSVLKGFYRFLVREGHVRRNPTDTLQLPKAPDRLPDVLSAVQVESMLADPPKRAPIPLRNRAILEVLYGCGLRVSECVGLDLGDAVLEEGYLRILGKGGKERVSPISGAALRSLADYLDNGRPGLTKPGAKPTSAVFLNARGGRLTRQSVHAIVAEAGRSIGVANLHPHTLRHSFATHMLEGGADLRVIQEILGHSDISTTQIYTHINRAHMREEYLRAHPRAK</sequence>
<dbReference type="PROSITE" id="PS51900">
    <property type="entry name" value="CB"/>
    <property type="match status" value="1"/>
</dbReference>
<feature type="active site" evidence="9">
    <location>
        <position position="170"/>
    </location>
</feature>
<dbReference type="PANTHER" id="PTHR30349:SF81">
    <property type="entry name" value="TYROSINE RECOMBINASE XERC"/>
    <property type="match status" value="1"/>
</dbReference>
<proteinExistence type="inferred from homology"/>
<dbReference type="Proteomes" id="UP000278632">
    <property type="component" value="Unassembled WGS sequence"/>
</dbReference>
<keyword evidence="13" id="KW-1185">Reference proteome</keyword>
<dbReference type="Pfam" id="PF00589">
    <property type="entry name" value="Phage_integrase"/>
    <property type="match status" value="1"/>
</dbReference>
<evidence type="ECO:0000256" key="2">
    <source>
        <dbReference type="ARBA" id="ARBA00022490"/>
    </source>
</evidence>
<feature type="domain" description="Core-binding (CB)" evidence="11">
    <location>
        <begin position="1"/>
        <end position="85"/>
    </location>
</feature>
<dbReference type="PANTHER" id="PTHR30349">
    <property type="entry name" value="PHAGE INTEGRASE-RELATED"/>
    <property type="match status" value="1"/>
</dbReference>
<reference evidence="13" key="1">
    <citation type="submission" date="2018-05" db="EMBL/GenBank/DDBJ databases">
        <title>Genome Sequencing of selected type strains of the family Eggerthellaceae.</title>
        <authorList>
            <person name="Danylec N."/>
            <person name="Stoll D.A."/>
            <person name="Doetsch A."/>
            <person name="Huch M."/>
        </authorList>
    </citation>
    <scope>NUCLEOTIDE SEQUENCE [LARGE SCALE GENOMIC DNA]</scope>
    <source>
        <strain evidence="13">DSM 16106</strain>
    </source>
</reference>
<dbReference type="InterPro" id="IPR004107">
    <property type="entry name" value="Integrase_SAM-like_N"/>
</dbReference>
<evidence type="ECO:0000256" key="6">
    <source>
        <dbReference type="ARBA" id="ARBA00023125"/>
    </source>
</evidence>
<comment type="caution">
    <text evidence="12">The sequence shown here is derived from an EMBL/GenBank/DDBJ whole genome shotgun (WGS) entry which is preliminary data.</text>
</comment>
<comment type="subcellular location">
    <subcellularLocation>
        <location evidence="1 9">Cytoplasm</location>
    </subcellularLocation>
</comment>
<feature type="active site" description="O-(3'-phospho-DNA)-tyrosine intermediate" evidence="9">
    <location>
        <position position="277"/>
    </location>
</feature>
<evidence type="ECO:0000256" key="7">
    <source>
        <dbReference type="ARBA" id="ARBA00023172"/>
    </source>
</evidence>
<dbReference type="InterPro" id="IPR023009">
    <property type="entry name" value="Tyrosine_recombinase_XerC/XerD"/>
</dbReference>
<dbReference type="NCBIfam" id="NF001399">
    <property type="entry name" value="PRK00283.1"/>
    <property type="match status" value="1"/>
</dbReference>
<dbReference type="InterPro" id="IPR044068">
    <property type="entry name" value="CB"/>
</dbReference>
<feature type="active site" evidence="9">
    <location>
        <position position="242"/>
    </location>
</feature>
<feature type="domain" description="Tyr recombinase" evidence="10">
    <location>
        <begin position="106"/>
        <end position="290"/>
    </location>
</feature>
<dbReference type="RefSeq" id="WP_123192201.1">
    <property type="nucleotide sequence ID" value="NZ_QICD01000011.1"/>
</dbReference>
<dbReference type="OrthoDB" id="9801717at2"/>
<evidence type="ECO:0000313" key="13">
    <source>
        <dbReference type="Proteomes" id="UP000278632"/>
    </source>
</evidence>
<dbReference type="GO" id="GO:0007059">
    <property type="term" value="P:chromosome segregation"/>
    <property type="evidence" value="ECO:0007669"/>
    <property type="project" value="UniProtKB-UniRule"/>
</dbReference>
<dbReference type="AlphaFoldDB" id="A0A3N0B9G5"/>
<protein>
    <recommendedName>
        <fullName evidence="9">Tyrosine recombinase XerC</fullName>
    </recommendedName>
</protein>
<dbReference type="Pfam" id="PF02899">
    <property type="entry name" value="Phage_int_SAM_1"/>
    <property type="match status" value="1"/>
</dbReference>
<feature type="active site" evidence="9">
    <location>
        <position position="245"/>
    </location>
</feature>
<keyword evidence="3 9" id="KW-0132">Cell division</keyword>
<dbReference type="GO" id="GO:0006313">
    <property type="term" value="P:DNA transposition"/>
    <property type="evidence" value="ECO:0007669"/>
    <property type="project" value="UniProtKB-UniRule"/>
</dbReference>
<keyword evidence="8 9" id="KW-0131">Cell cycle</keyword>
<keyword evidence="7 9" id="KW-0233">DNA recombination</keyword>
<evidence type="ECO:0000256" key="4">
    <source>
        <dbReference type="ARBA" id="ARBA00022829"/>
    </source>
</evidence>
<accession>A0A3N0B9G5</accession>
<evidence type="ECO:0000256" key="8">
    <source>
        <dbReference type="ARBA" id="ARBA00023306"/>
    </source>
</evidence>
<evidence type="ECO:0000256" key="1">
    <source>
        <dbReference type="ARBA" id="ARBA00004496"/>
    </source>
</evidence>
<name>A0A3N0B9G5_9ACTN</name>
<evidence type="ECO:0000313" key="12">
    <source>
        <dbReference type="EMBL" id="RNL43953.1"/>
    </source>
</evidence>
<evidence type="ECO:0000259" key="11">
    <source>
        <dbReference type="PROSITE" id="PS51900"/>
    </source>
</evidence>
<evidence type="ECO:0000256" key="3">
    <source>
        <dbReference type="ARBA" id="ARBA00022618"/>
    </source>
</evidence>
<dbReference type="Gene3D" id="1.10.150.130">
    <property type="match status" value="1"/>
</dbReference>
<comment type="subunit">
    <text evidence="9">Forms a cyclic heterotetrameric complex composed of two molecules of XerC and two molecules of XerD.</text>
</comment>
<keyword evidence="2 9" id="KW-0963">Cytoplasm</keyword>
<dbReference type="InterPro" id="IPR010998">
    <property type="entry name" value="Integrase_recombinase_N"/>
</dbReference>
<comment type="function">
    <text evidence="9">Site-specific tyrosine recombinase, which acts by catalyzing the cutting and rejoining of the recombining DNA molecules. The XerC-XerD complex is essential to convert dimers of the bacterial chromosome into monomers to permit their segregation at cell division. It also contributes to the segregational stability of plasmids.</text>
</comment>
<evidence type="ECO:0000256" key="9">
    <source>
        <dbReference type="HAMAP-Rule" id="MF_01808"/>
    </source>
</evidence>
<feature type="active site" evidence="9">
    <location>
        <position position="268"/>
    </location>
</feature>
<dbReference type="EMBL" id="QICD01000011">
    <property type="protein sequence ID" value="RNL43953.1"/>
    <property type="molecule type" value="Genomic_DNA"/>
</dbReference>
<dbReference type="Gene3D" id="1.10.443.10">
    <property type="entry name" value="Intergrase catalytic core"/>
    <property type="match status" value="1"/>
</dbReference>
<keyword evidence="4 9" id="KW-0159">Chromosome partition</keyword>
<evidence type="ECO:0000256" key="5">
    <source>
        <dbReference type="ARBA" id="ARBA00022908"/>
    </source>
</evidence>
<organism evidence="12 13">
    <name type="scientific">Paraeggerthella hongkongensis</name>
    <dbReference type="NCBI Taxonomy" id="230658"/>
    <lineage>
        <taxon>Bacteria</taxon>
        <taxon>Bacillati</taxon>
        <taxon>Actinomycetota</taxon>
        <taxon>Coriobacteriia</taxon>
        <taxon>Eggerthellales</taxon>
        <taxon>Eggerthellaceae</taxon>
        <taxon>Paraeggerthella</taxon>
    </lineage>
</organism>